<protein>
    <submittedName>
        <fullName evidence="3">Uncharacterized protein</fullName>
    </submittedName>
</protein>
<sequence>MGVVLRGAGLLMLAAALSGCSLIQPGPAQVVSVSDDGRYVVSSHDNRRLILWDTEERQRSVVSRNANIYSAHFVSGRDDTFLWQDLDDVVHVQTVDGEVLESFEHFPTYGHVMGSDLKTYFASDAEFHIYQGWGTDKEPVKVDGQGARFQGTLLNLVLDESGEQLLSVGHAGVFEEDAVDKRDPLEATRTGYFNGPTLWDAGSLKPRYSFPGLFGKAHGDISPDGQYVIAAGENRWGFMWETDTGERRWQLANYWYGKPRRDVDVPEGKERRDLPAEERLKLDRLIDIPEGGREGEEGHMRGAQVGAL</sequence>
<evidence type="ECO:0000313" key="4">
    <source>
        <dbReference type="Proteomes" id="UP000199657"/>
    </source>
</evidence>
<name>A0A1H8VZ30_9GAMM</name>
<dbReference type="Proteomes" id="UP000199657">
    <property type="component" value="Unassembled WGS sequence"/>
</dbReference>
<dbReference type="RefSeq" id="WP_139209277.1">
    <property type="nucleotide sequence ID" value="NZ_FOEG01000027.1"/>
</dbReference>
<dbReference type="Gene3D" id="2.130.10.10">
    <property type="entry name" value="YVTN repeat-like/Quinoprotein amine dehydrogenase"/>
    <property type="match status" value="1"/>
</dbReference>
<dbReference type="SUPFAM" id="SSF50998">
    <property type="entry name" value="Quinoprotein alcohol dehydrogenase-like"/>
    <property type="match status" value="1"/>
</dbReference>
<feature type="chain" id="PRO_5011446108" evidence="2">
    <location>
        <begin position="24"/>
        <end position="308"/>
    </location>
</feature>
<evidence type="ECO:0000256" key="1">
    <source>
        <dbReference type="SAM" id="MobiDB-lite"/>
    </source>
</evidence>
<gene>
    <name evidence="3" type="ORF">SAMN04488052_1271</name>
</gene>
<dbReference type="STRING" id="406100.SAMN04488052_1271"/>
<dbReference type="PROSITE" id="PS51257">
    <property type="entry name" value="PROKAR_LIPOPROTEIN"/>
    <property type="match status" value="1"/>
</dbReference>
<dbReference type="EMBL" id="FOEG01000027">
    <property type="protein sequence ID" value="SEP20517.1"/>
    <property type="molecule type" value="Genomic_DNA"/>
</dbReference>
<reference evidence="3 4" key="1">
    <citation type="submission" date="2016-10" db="EMBL/GenBank/DDBJ databases">
        <authorList>
            <person name="de Groot N.N."/>
        </authorList>
    </citation>
    <scope>NUCLEOTIDE SEQUENCE [LARGE SCALE GENOMIC DNA]</scope>
    <source>
        <strain evidence="3 4">CGMCC 1.6291</strain>
    </source>
</reference>
<feature type="compositionally biased region" description="Basic and acidic residues" evidence="1">
    <location>
        <begin position="289"/>
        <end position="300"/>
    </location>
</feature>
<feature type="signal peptide" evidence="2">
    <location>
        <begin position="1"/>
        <end position="23"/>
    </location>
</feature>
<dbReference type="OrthoDB" id="235631at2"/>
<dbReference type="InterPro" id="IPR011047">
    <property type="entry name" value="Quinoprotein_ADH-like_sf"/>
</dbReference>
<feature type="non-terminal residue" evidence="3">
    <location>
        <position position="308"/>
    </location>
</feature>
<evidence type="ECO:0000313" key="3">
    <source>
        <dbReference type="EMBL" id="SEP20517.1"/>
    </source>
</evidence>
<accession>A0A1H8VZ30</accession>
<proteinExistence type="predicted"/>
<dbReference type="AlphaFoldDB" id="A0A1H8VZ30"/>
<keyword evidence="2" id="KW-0732">Signal</keyword>
<feature type="region of interest" description="Disordered" evidence="1">
    <location>
        <begin position="289"/>
        <end position="308"/>
    </location>
</feature>
<keyword evidence="4" id="KW-1185">Reference proteome</keyword>
<organism evidence="3 4">
    <name type="scientific">Aquisalimonas asiatica</name>
    <dbReference type="NCBI Taxonomy" id="406100"/>
    <lineage>
        <taxon>Bacteria</taxon>
        <taxon>Pseudomonadati</taxon>
        <taxon>Pseudomonadota</taxon>
        <taxon>Gammaproteobacteria</taxon>
        <taxon>Chromatiales</taxon>
        <taxon>Ectothiorhodospiraceae</taxon>
        <taxon>Aquisalimonas</taxon>
    </lineage>
</organism>
<evidence type="ECO:0000256" key="2">
    <source>
        <dbReference type="SAM" id="SignalP"/>
    </source>
</evidence>
<dbReference type="InterPro" id="IPR015943">
    <property type="entry name" value="WD40/YVTN_repeat-like_dom_sf"/>
</dbReference>